<dbReference type="SUPFAM" id="SSF55961">
    <property type="entry name" value="Bet v1-like"/>
    <property type="match status" value="1"/>
</dbReference>
<dbReference type="AlphaFoldDB" id="A0A2I0UWZ3"/>
<protein>
    <submittedName>
        <fullName evidence="3">Activator of Hsp90 ATPase 1 family protein</fullName>
    </submittedName>
</protein>
<reference evidence="3 4" key="1">
    <citation type="submission" date="2017-10" db="EMBL/GenBank/DDBJ databases">
        <title>Draft genome of Lysinibacillus fusiformis strain Juneja, a laboratory-derived pathogen of Drosophila melanogaster.</title>
        <authorList>
            <person name="Smith B.R."/>
            <person name="Unckless R.L."/>
        </authorList>
    </citation>
    <scope>NUCLEOTIDE SEQUENCE [LARGE SCALE GENOMIC DNA]</scope>
    <source>
        <strain evidence="3 4">Juneja</strain>
    </source>
</reference>
<organism evidence="3 4">
    <name type="scientific">Lysinibacillus fusiformis</name>
    <dbReference type="NCBI Taxonomy" id="28031"/>
    <lineage>
        <taxon>Bacteria</taxon>
        <taxon>Bacillati</taxon>
        <taxon>Bacillota</taxon>
        <taxon>Bacilli</taxon>
        <taxon>Bacillales</taxon>
        <taxon>Bacillaceae</taxon>
        <taxon>Lysinibacillus</taxon>
    </lineage>
</organism>
<dbReference type="RefSeq" id="WP_058843886.1">
    <property type="nucleotide sequence ID" value="NZ_JAZBNI010000005.1"/>
</dbReference>
<sequence length="163" mass="19248">MLATIEKQSNRHVVKYKRPLPHSVNAVWEVITTNEKLQKWMSNLEIIDLRKNGKMRFNMNDGTNTYEEIAITDYIEKKVLEFDWGTDSVRFELSSTDNGSLLLFAETLHELTQHTSRDLAGWHICLDLLTDLLDGIEHHSFPMEEWQQRFNEYKELLDSYKKS</sequence>
<dbReference type="InterPro" id="IPR023393">
    <property type="entry name" value="START-like_dom_sf"/>
</dbReference>
<accession>A0A2I0UWZ3</accession>
<dbReference type="Gene3D" id="3.30.530.20">
    <property type="match status" value="1"/>
</dbReference>
<gene>
    <name evidence="3" type="ORF">CRI88_17080</name>
</gene>
<comment type="caution">
    <text evidence="3">The sequence shown here is derived from an EMBL/GenBank/DDBJ whole genome shotgun (WGS) entry which is preliminary data.</text>
</comment>
<comment type="similarity">
    <text evidence="1">Belongs to the AHA1 family.</text>
</comment>
<dbReference type="CDD" id="cd08899">
    <property type="entry name" value="SRPBCC_CalC_Aha1-like_6"/>
    <property type="match status" value="1"/>
</dbReference>
<dbReference type="Proteomes" id="UP000234956">
    <property type="component" value="Unassembled WGS sequence"/>
</dbReference>
<evidence type="ECO:0000259" key="2">
    <source>
        <dbReference type="Pfam" id="PF08327"/>
    </source>
</evidence>
<dbReference type="Pfam" id="PF08327">
    <property type="entry name" value="AHSA1"/>
    <property type="match status" value="1"/>
</dbReference>
<feature type="domain" description="Activator of Hsp90 ATPase homologue 1/2-like C-terminal" evidence="2">
    <location>
        <begin position="23"/>
        <end position="133"/>
    </location>
</feature>
<dbReference type="InterPro" id="IPR013538">
    <property type="entry name" value="ASHA1/2-like_C"/>
</dbReference>
<name>A0A2I0UWZ3_9BACI</name>
<evidence type="ECO:0000313" key="4">
    <source>
        <dbReference type="Proteomes" id="UP000234956"/>
    </source>
</evidence>
<proteinExistence type="inferred from homology"/>
<evidence type="ECO:0000313" key="3">
    <source>
        <dbReference type="EMBL" id="PKU50502.1"/>
    </source>
</evidence>
<evidence type="ECO:0000256" key="1">
    <source>
        <dbReference type="ARBA" id="ARBA00006817"/>
    </source>
</evidence>
<dbReference type="EMBL" id="PDFK01000006">
    <property type="protein sequence ID" value="PKU50502.1"/>
    <property type="molecule type" value="Genomic_DNA"/>
</dbReference>